<evidence type="ECO:0000313" key="2">
    <source>
        <dbReference type="EMBL" id="MDX8144262.1"/>
    </source>
</evidence>
<accession>A0ABU4UXK8</accession>
<keyword evidence="3" id="KW-1185">Reference proteome</keyword>
<name>A0ABU4UXK8_9PSEU</name>
<dbReference type="RefSeq" id="WP_319976476.1">
    <property type="nucleotide sequence ID" value="NZ_JAXAVU010000009.1"/>
</dbReference>
<dbReference type="Proteomes" id="UP001285352">
    <property type="component" value="Unassembled WGS sequence"/>
</dbReference>
<proteinExistence type="predicted"/>
<keyword evidence="1" id="KW-0732">Signal</keyword>
<evidence type="ECO:0000256" key="1">
    <source>
        <dbReference type="SAM" id="SignalP"/>
    </source>
</evidence>
<dbReference type="SMART" id="SM00728">
    <property type="entry name" value="ChW"/>
    <property type="match status" value="2"/>
</dbReference>
<comment type="caution">
    <text evidence="2">The sequence shown here is derived from an EMBL/GenBank/DDBJ whole genome shotgun (WGS) entry which is preliminary data.</text>
</comment>
<dbReference type="Pfam" id="PF07538">
    <property type="entry name" value="ChW"/>
    <property type="match status" value="2"/>
</dbReference>
<dbReference type="InterPro" id="IPR006637">
    <property type="entry name" value="ChW"/>
</dbReference>
<evidence type="ECO:0000313" key="3">
    <source>
        <dbReference type="Proteomes" id="UP001285352"/>
    </source>
</evidence>
<protein>
    <submittedName>
        <fullName evidence="2">Uncharacterized protein</fullName>
    </submittedName>
</protein>
<gene>
    <name evidence="2" type="ORF">SK854_19250</name>
</gene>
<feature type="signal peptide" evidence="1">
    <location>
        <begin position="1"/>
        <end position="24"/>
    </location>
</feature>
<organism evidence="2 3">
    <name type="scientific">Lentzea sokolovensis</name>
    <dbReference type="NCBI Taxonomy" id="3095429"/>
    <lineage>
        <taxon>Bacteria</taxon>
        <taxon>Bacillati</taxon>
        <taxon>Actinomycetota</taxon>
        <taxon>Actinomycetes</taxon>
        <taxon>Pseudonocardiales</taxon>
        <taxon>Pseudonocardiaceae</taxon>
        <taxon>Lentzea</taxon>
    </lineage>
</organism>
<reference evidence="2 3" key="1">
    <citation type="submission" date="2023-11" db="EMBL/GenBank/DDBJ databases">
        <title>Lentzea sokolovensis, sp. nov., Lentzea kristufkii, sp. nov., and Lentzea miocenensis, sp. nov., rare actinobacteria from Sokolov Coal Basin, Miocene lacustrine sediment, Czech Republic.</title>
        <authorList>
            <person name="Lara A."/>
            <person name="Kotroba L."/>
            <person name="Nouioui I."/>
            <person name="Neumann-Schaal M."/>
            <person name="Mast Y."/>
            <person name="Chronakova A."/>
        </authorList>
    </citation>
    <scope>NUCLEOTIDE SEQUENCE [LARGE SCALE GENOMIC DNA]</scope>
    <source>
        <strain evidence="2 3">BCCO 10_0061</strain>
    </source>
</reference>
<dbReference type="EMBL" id="JAXAVU010000009">
    <property type="protein sequence ID" value="MDX8144262.1"/>
    <property type="molecule type" value="Genomic_DNA"/>
</dbReference>
<sequence length="196" mass="20310">MKLTLGTACLVATLFSAVAAPASAADEPWDAPVSIGEVGPEPADAVHAPTNLGLGADPVACFRGHVQDIGWQSWDCSNDGSWAMAGTTGQSRRLEAVEFFGLNTGGKTCMQAHVQDIAWQATLCMGDGLIGRVGTVGQARRIEAIRFGSTVLSSCAEAHVAGLGWMGYRCNGPNVLTAVGTINGSRQMEALTGTFL</sequence>
<feature type="chain" id="PRO_5045571957" evidence="1">
    <location>
        <begin position="25"/>
        <end position="196"/>
    </location>
</feature>